<comment type="caution">
    <text evidence="1">The sequence shown here is derived from an EMBL/GenBank/DDBJ whole genome shotgun (WGS) entry which is preliminary data.</text>
</comment>
<gene>
    <name evidence="1" type="ORF">NDU88_006098</name>
</gene>
<organism evidence="1 2">
    <name type="scientific">Pleurodeles waltl</name>
    <name type="common">Iberian ribbed newt</name>
    <dbReference type="NCBI Taxonomy" id="8319"/>
    <lineage>
        <taxon>Eukaryota</taxon>
        <taxon>Metazoa</taxon>
        <taxon>Chordata</taxon>
        <taxon>Craniata</taxon>
        <taxon>Vertebrata</taxon>
        <taxon>Euteleostomi</taxon>
        <taxon>Amphibia</taxon>
        <taxon>Batrachia</taxon>
        <taxon>Caudata</taxon>
        <taxon>Salamandroidea</taxon>
        <taxon>Salamandridae</taxon>
        <taxon>Pleurodelinae</taxon>
        <taxon>Pleurodeles</taxon>
    </lineage>
</organism>
<reference evidence="1" key="1">
    <citation type="journal article" date="2022" name="bioRxiv">
        <title>Sequencing and chromosome-scale assembly of the giantPleurodeles waltlgenome.</title>
        <authorList>
            <person name="Brown T."/>
            <person name="Elewa A."/>
            <person name="Iarovenko S."/>
            <person name="Subramanian E."/>
            <person name="Araus A.J."/>
            <person name="Petzold A."/>
            <person name="Susuki M."/>
            <person name="Suzuki K.-i.T."/>
            <person name="Hayashi T."/>
            <person name="Toyoda A."/>
            <person name="Oliveira C."/>
            <person name="Osipova E."/>
            <person name="Leigh N.D."/>
            <person name="Simon A."/>
            <person name="Yun M.H."/>
        </authorList>
    </citation>
    <scope>NUCLEOTIDE SEQUENCE</scope>
    <source>
        <strain evidence="1">20211129_DDA</strain>
        <tissue evidence="1">Liver</tissue>
    </source>
</reference>
<keyword evidence="2" id="KW-1185">Reference proteome</keyword>
<dbReference type="EMBL" id="JANPWB010000014">
    <property type="protein sequence ID" value="KAJ1101024.1"/>
    <property type="molecule type" value="Genomic_DNA"/>
</dbReference>
<proteinExistence type="predicted"/>
<protein>
    <submittedName>
        <fullName evidence="1">Uncharacterized protein</fullName>
    </submittedName>
</protein>
<dbReference type="Proteomes" id="UP001066276">
    <property type="component" value="Chromosome 10"/>
</dbReference>
<dbReference type="AlphaFoldDB" id="A0AAV7MD45"/>
<evidence type="ECO:0000313" key="2">
    <source>
        <dbReference type="Proteomes" id="UP001066276"/>
    </source>
</evidence>
<sequence length="98" mass="10839">TNECSLEEWTQLLAEVKETMKDTGCVVDHLLLGGNPTVEKIAAKVGKALQQLRDPVRNLLKNLKIEEPVFDLLCELLGDLLLKVGELLTNLTDELNLG</sequence>
<accession>A0AAV7MD45</accession>
<feature type="non-terminal residue" evidence="1">
    <location>
        <position position="98"/>
    </location>
</feature>
<evidence type="ECO:0000313" key="1">
    <source>
        <dbReference type="EMBL" id="KAJ1101024.1"/>
    </source>
</evidence>
<name>A0AAV7MD45_PLEWA</name>
<feature type="non-terminal residue" evidence="1">
    <location>
        <position position="1"/>
    </location>
</feature>